<proteinExistence type="predicted"/>
<reference evidence="2" key="1">
    <citation type="submission" date="2021-06" db="EMBL/GenBank/DDBJ databases">
        <title>Comparative genomics, transcriptomics and evolutionary studies reveal genomic signatures of adaptation to plant cell wall in hemibiotrophic fungi.</title>
        <authorList>
            <consortium name="DOE Joint Genome Institute"/>
            <person name="Baroncelli R."/>
            <person name="Diaz J.F."/>
            <person name="Benocci T."/>
            <person name="Peng M."/>
            <person name="Battaglia E."/>
            <person name="Haridas S."/>
            <person name="Andreopoulos W."/>
            <person name="Labutti K."/>
            <person name="Pangilinan J."/>
            <person name="Floch G.L."/>
            <person name="Makela M.R."/>
            <person name="Henrissat B."/>
            <person name="Grigoriev I.V."/>
            <person name="Crouch J.A."/>
            <person name="De Vries R.P."/>
            <person name="Sukno S.A."/>
            <person name="Thon M.R."/>
        </authorList>
    </citation>
    <scope>NUCLEOTIDE SEQUENCE</scope>
    <source>
        <strain evidence="2">CBS 102054</strain>
    </source>
</reference>
<feature type="region of interest" description="Disordered" evidence="1">
    <location>
        <begin position="280"/>
        <end position="304"/>
    </location>
</feature>
<feature type="compositionally biased region" description="Basic and acidic residues" evidence="1">
    <location>
        <begin position="636"/>
        <end position="656"/>
    </location>
</feature>
<feature type="compositionally biased region" description="Polar residues" evidence="1">
    <location>
        <begin position="933"/>
        <end position="951"/>
    </location>
</feature>
<feature type="region of interest" description="Disordered" evidence="1">
    <location>
        <begin position="1013"/>
        <end position="1032"/>
    </location>
</feature>
<feature type="region of interest" description="Disordered" evidence="1">
    <location>
        <begin position="599"/>
        <end position="664"/>
    </location>
</feature>
<evidence type="ECO:0000313" key="2">
    <source>
        <dbReference type="EMBL" id="KAK1633441.1"/>
    </source>
</evidence>
<feature type="compositionally biased region" description="Basic and acidic residues" evidence="1">
    <location>
        <begin position="603"/>
        <end position="626"/>
    </location>
</feature>
<dbReference type="Proteomes" id="UP001243989">
    <property type="component" value="Unassembled WGS sequence"/>
</dbReference>
<evidence type="ECO:0000313" key="3">
    <source>
        <dbReference type="Proteomes" id="UP001243989"/>
    </source>
</evidence>
<comment type="caution">
    <text evidence="2">The sequence shown here is derived from an EMBL/GenBank/DDBJ whole genome shotgun (WGS) entry which is preliminary data.</text>
</comment>
<dbReference type="EMBL" id="JAHMHQ010000018">
    <property type="protein sequence ID" value="KAK1633441.1"/>
    <property type="molecule type" value="Genomic_DNA"/>
</dbReference>
<dbReference type="GeneID" id="85480277"/>
<evidence type="ECO:0000256" key="1">
    <source>
        <dbReference type="SAM" id="MobiDB-lite"/>
    </source>
</evidence>
<gene>
    <name evidence="2" type="ORF">BDP81DRAFT_495876</name>
</gene>
<accession>A0AAI9ZKP1</accession>
<dbReference type="RefSeq" id="XP_060442048.1">
    <property type="nucleotide sequence ID" value="XM_060595415.1"/>
</dbReference>
<dbReference type="AlphaFoldDB" id="A0AAI9ZKP1"/>
<keyword evidence="3" id="KW-1185">Reference proteome</keyword>
<feature type="region of interest" description="Disordered" evidence="1">
    <location>
        <begin position="910"/>
        <end position="951"/>
    </location>
</feature>
<feature type="compositionally biased region" description="Polar residues" evidence="1">
    <location>
        <begin position="338"/>
        <end position="348"/>
    </location>
</feature>
<sequence length="1056" mass="115371">MLCTFLHTATHLSDRLPSDSLPLDQHLASYLPVENFFTPSVKLIDPSNPRPFFLSNTSLEFSSLPPNNITRSILNPPSVKPHNPSSPSPTQLPFALVSNFWNSTDSPPAPTLRAALVSAGLVLLKSPSRFLYCISALTKLVDLLFRLVDSVNDPHLLQAPSLLDMLVETLTMESTHYSISQLLAIRGTKLQCLLEQKLLENAKENPILTGIIRHKRPFLPQRAPLVSRANMEVRQSSSGDSEYQAPAKLQAPQVLAPLHDKPVRTLRHITADVSQLDGHAGRQLDGQDAEPELQPEVPSQRPVLPDQKRKGFEQFYEAVRSPTHVRVTAGGRIVPNTLDASHSSPTGKSSRERTNVDINGVQPTMGQAFNGQFMPGPPLMGPVHPAMQSTFPMMAPGPNPMVSFGGFAMPPFGVPQAPAQAQFASLNSGMIPVGNSNEKKDPNGGVIPNTGAMPMPPFGGQWFLPPHPMMPMGMQYTGGPTYPGAPMMPMAFGPVGQQMGQPMMYQQPPQPMPTAGARPFTPNVAAESCPVSSIRPSIITKNQLAGLRSSLKKAEAQLAYNRHQIDEKHMEEYARQLRSDIEHFEIKLKGELALEDNTLSQRSDAKDVSEAKISKESKPTDAESRKTLMSVSSGDADTKNDPVHNSRSNVTEEPKNPRHRKRDRLKLAVDTSAASAPYINSTVFATISPVPFDPTGQNQTRDSDSLHFRKQSTGLPVSAALAPVFQPRSDLRRPNENTPPVSAVPKAGKEAGDKVFHGILPRNQEASDRLFSGGPPTPDLDEQLAELNRENPHLGMAYLVGQVPFGMDPSPDIKDYVYHRPLNQDEEMAKHLYWSNAPSHLRANFPFFDGRSFWLSSPEKAPCCVVSDERVAGRLEEKYRLAMKGEKNPFAALERLTGPNMEQAVKDLKRDTKSDNVTSPMKRRNKSRPVAHFNSQGLHKSKDSTISSDNVVESESDKAYFNSCVRTWSEKVTASATALPGAVTSENAQGYLPQYAIGHAAASLSPAIANTANQSTRLSPSKLNDNGKPDASQSLLVASADVRVENQPPGLSIRIK</sequence>
<organism evidence="2 3">
    <name type="scientific">Colletotrichum phormii</name>
    <dbReference type="NCBI Taxonomy" id="359342"/>
    <lineage>
        <taxon>Eukaryota</taxon>
        <taxon>Fungi</taxon>
        <taxon>Dikarya</taxon>
        <taxon>Ascomycota</taxon>
        <taxon>Pezizomycotina</taxon>
        <taxon>Sordariomycetes</taxon>
        <taxon>Hypocreomycetidae</taxon>
        <taxon>Glomerellales</taxon>
        <taxon>Glomerellaceae</taxon>
        <taxon>Colletotrichum</taxon>
        <taxon>Colletotrichum acutatum species complex</taxon>
    </lineage>
</organism>
<name>A0AAI9ZKP1_9PEZI</name>
<feature type="compositionally biased region" description="Polar residues" evidence="1">
    <location>
        <begin position="1013"/>
        <end position="1024"/>
    </location>
</feature>
<protein>
    <submittedName>
        <fullName evidence="2">Uncharacterized protein</fullName>
    </submittedName>
</protein>
<feature type="region of interest" description="Disordered" evidence="1">
    <location>
        <begin position="335"/>
        <end position="354"/>
    </location>
</feature>